<organism evidence="2 3">
    <name type="scientific">Clonostachys solani</name>
    <dbReference type="NCBI Taxonomy" id="160281"/>
    <lineage>
        <taxon>Eukaryota</taxon>
        <taxon>Fungi</taxon>
        <taxon>Dikarya</taxon>
        <taxon>Ascomycota</taxon>
        <taxon>Pezizomycotina</taxon>
        <taxon>Sordariomycetes</taxon>
        <taxon>Hypocreomycetidae</taxon>
        <taxon>Hypocreales</taxon>
        <taxon>Bionectriaceae</taxon>
        <taxon>Clonostachys</taxon>
    </lineage>
</organism>
<dbReference type="Proteomes" id="UP000775872">
    <property type="component" value="Unassembled WGS sequence"/>
</dbReference>
<evidence type="ECO:0000259" key="1">
    <source>
        <dbReference type="PROSITE" id="PS50181"/>
    </source>
</evidence>
<dbReference type="PROSITE" id="PS50181">
    <property type="entry name" value="FBOX"/>
    <property type="match status" value="1"/>
</dbReference>
<keyword evidence="3" id="KW-1185">Reference proteome</keyword>
<comment type="caution">
    <text evidence="2">The sequence shown here is derived from an EMBL/GenBank/DDBJ whole genome shotgun (WGS) entry which is preliminary data.</text>
</comment>
<dbReference type="SUPFAM" id="SSF81383">
    <property type="entry name" value="F-box domain"/>
    <property type="match status" value="1"/>
</dbReference>
<evidence type="ECO:0000313" key="2">
    <source>
        <dbReference type="EMBL" id="CAH0047558.1"/>
    </source>
</evidence>
<dbReference type="InterPro" id="IPR036047">
    <property type="entry name" value="F-box-like_dom_sf"/>
</dbReference>
<dbReference type="Pfam" id="PF00646">
    <property type="entry name" value="F-box"/>
    <property type="match status" value="1"/>
</dbReference>
<accession>A0A9P0EGD8</accession>
<protein>
    <recommendedName>
        <fullName evidence="1">F-box domain-containing protein</fullName>
    </recommendedName>
</protein>
<feature type="domain" description="F-box" evidence="1">
    <location>
        <begin position="6"/>
        <end position="56"/>
    </location>
</feature>
<proteinExistence type="predicted"/>
<dbReference type="OrthoDB" id="4191831at2759"/>
<dbReference type="AlphaFoldDB" id="A0A9P0EGD8"/>
<name>A0A9P0EGD8_9HYPO</name>
<dbReference type="EMBL" id="CABFOC020000031">
    <property type="protein sequence ID" value="CAH0047558.1"/>
    <property type="molecule type" value="Genomic_DNA"/>
</dbReference>
<reference evidence="2 3" key="2">
    <citation type="submission" date="2021-10" db="EMBL/GenBank/DDBJ databases">
        <authorList>
            <person name="Piombo E."/>
        </authorList>
    </citation>
    <scope>NUCLEOTIDE SEQUENCE [LARGE SCALE GENOMIC DNA]</scope>
</reference>
<sequence length="404" mass="46593">MLNEMTDRLSKVPNEILDLVVSHVPTLDLPKLCLVSKSLRRAAEPFLYSVIAFRWLDDSTPPIVPLLRTLFKRPELFEFIDTVSLKSDIRLPRLNTPQSPVHQFFEVIKQSRVPYRNDWILDLHTGQMGAIAALLVANLTRTTRLAVDHDFISGHDFVGQVLQSKIFDQLPRFKRLKEIRYVKNLDYPVSERNEMFENALSLFYVPTVTHIVATISNPKTFRWPRGEPDLDHLVSLDIRWLIEPCLGKILALTRNLKSLSWTWIYCDNRYEGWETAFLNFDKIIETVSQVKDTLETLKFRTVFASDQAMASSDLQMTVLGSFNGLSDFDQLTHLEVPLICLTGIETNLMPLEYHLPDGLEALILFSDLVNDGRFNPDWIMWDHKERNSNHAIVEMVQSLADARP</sequence>
<reference evidence="3" key="1">
    <citation type="submission" date="2019-06" db="EMBL/GenBank/DDBJ databases">
        <authorList>
            <person name="Broberg M."/>
        </authorList>
    </citation>
    <scope>NUCLEOTIDE SEQUENCE [LARGE SCALE GENOMIC DNA]</scope>
</reference>
<dbReference type="InterPro" id="IPR001810">
    <property type="entry name" value="F-box_dom"/>
</dbReference>
<evidence type="ECO:0000313" key="3">
    <source>
        <dbReference type="Proteomes" id="UP000775872"/>
    </source>
</evidence>
<gene>
    <name evidence="2" type="ORF">CSOL1703_00013569</name>
</gene>
<dbReference type="SMART" id="SM00256">
    <property type="entry name" value="FBOX"/>
    <property type="match status" value="1"/>
</dbReference>